<name>A0A438CJ14_VITVI</name>
<dbReference type="EMBL" id="QGNW01002203">
    <property type="protein sequence ID" value="RVW23210.1"/>
    <property type="molecule type" value="Genomic_DNA"/>
</dbReference>
<evidence type="ECO:0000313" key="2">
    <source>
        <dbReference type="Proteomes" id="UP000288805"/>
    </source>
</evidence>
<dbReference type="Proteomes" id="UP000288805">
    <property type="component" value="Unassembled WGS sequence"/>
</dbReference>
<accession>A0A438CJ14</accession>
<reference evidence="1 2" key="1">
    <citation type="journal article" date="2018" name="PLoS Genet.">
        <title>Population sequencing reveals clonal diversity and ancestral inbreeding in the grapevine cultivar Chardonnay.</title>
        <authorList>
            <person name="Roach M.J."/>
            <person name="Johnson D.L."/>
            <person name="Bohlmann J."/>
            <person name="van Vuuren H.J."/>
            <person name="Jones S.J."/>
            <person name="Pretorius I.S."/>
            <person name="Schmidt S.A."/>
            <person name="Borneman A.R."/>
        </authorList>
    </citation>
    <scope>NUCLEOTIDE SEQUENCE [LARGE SCALE GENOMIC DNA]</scope>
    <source>
        <strain evidence="2">cv. Chardonnay</strain>
        <tissue evidence="1">Leaf</tissue>
    </source>
</reference>
<evidence type="ECO:0000313" key="1">
    <source>
        <dbReference type="EMBL" id="RVW23210.1"/>
    </source>
</evidence>
<sequence>MNMVWVAQESLKKLKWTSFFIDYVKEFSSLILDIKDMSKVDKLFNFMFGLQGWAQKELRRKERTNCTIE</sequence>
<dbReference type="AlphaFoldDB" id="A0A438CJ14"/>
<comment type="caution">
    <text evidence="1">The sequence shown here is derived from an EMBL/GenBank/DDBJ whole genome shotgun (WGS) entry which is preliminary data.</text>
</comment>
<organism evidence="1 2">
    <name type="scientific">Vitis vinifera</name>
    <name type="common">Grape</name>
    <dbReference type="NCBI Taxonomy" id="29760"/>
    <lineage>
        <taxon>Eukaryota</taxon>
        <taxon>Viridiplantae</taxon>
        <taxon>Streptophyta</taxon>
        <taxon>Embryophyta</taxon>
        <taxon>Tracheophyta</taxon>
        <taxon>Spermatophyta</taxon>
        <taxon>Magnoliopsida</taxon>
        <taxon>eudicotyledons</taxon>
        <taxon>Gunneridae</taxon>
        <taxon>Pentapetalae</taxon>
        <taxon>rosids</taxon>
        <taxon>Vitales</taxon>
        <taxon>Vitaceae</taxon>
        <taxon>Viteae</taxon>
        <taxon>Vitis</taxon>
    </lineage>
</organism>
<proteinExistence type="predicted"/>
<gene>
    <name evidence="1" type="ORF">CK203_099557</name>
</gene>
<protein>
    <submittedName>
        <fullName evidence="1">Uncharacterized protein</fullName>
    </submittedName>
</protein>